<feature type="domain" description="FAD-binding" evidence="6">
    <location>
        <begin position="306"/>
        <end position="371"/>
    </location>
</feature>
<sequence>MPELLTEVPEPIEPFRIIIIGAGLGGVATAIGLRKAGHDVVLLERMLEFPNVSAGLHLSPNGCRALSQLGLLPSIENHAIPLEAITLRSYSDGSILRSLSLLPDMMVKYGMPYLAVHRFSVHKSLEDEARAIGVQFEMGAMVLSIDFNAPAVVLKTGRIIAGDLVIGSDGEGSQCRSLLLGRPDPPHHFGHLHRMFVCDISQDVIRRHEDLRDLLDAPDVPYWLGPASLCIGSITNSHGDFNLIGGLEEPITEKVRNRPEVSDMMDIKDFYKNWDPKLRKLLDLAPFCLKWTLTTIPDLDEWTHPKGKFTLLGDSAHAMTPYLAQGASQCLEDAVVLSRLLSHAKHRSQIPNILKTYEGLRKPRVLKLKRRSEEMREMYCMKDGSIQEERDHQLRDHEPYSGYVIPWMDPDYQNWIYGYDAGKEADAAWKLYMDGKIL</sequence>
<keyword evidence="3" id="KW-0274">FAD</keyword>
<gene>
    <name evidence="7" type="ORF">HYFRA_00003306</name>
</gene>
<comment type="similarity">
    <text evidence="1">Belongs to the paxM FAD-dependent monooxygenase family.</text>
</comment>
<evidence type="ECO:0000256" key="4">
    <source>
        <dbReference type="ARBA" id="ARBA00023002"/>
    </source>
</evidence>
<keyword evidence="4" id="KW-0560">Oxidoreductase</keyword>
<dbReference type="InterPro" id="IPR036188">
    <property type="entry name" value="FAD/NAD-bd_sf"/>
</dbReference>
<evidence type="ECO:0000256" key="3">
    <source>
        <dbReference type="ARBA" id="ARBA00022827"/>
    </source>
</evidence>
<dbReference type="AlphaFoldDB" id="A0A9N9KTD4"/>
<dbReference type="InterPro" id="IPR050493">
    <property type="entry name" value="FAD-dep_Monooxygenase_BioMet"/>
</dbReference>
<evidence type="ECO:0000256" key="2">
    <source>
        <dbReference type="ARBA" id="ARBA00022630"/>
    </source>
</evidence>
<dbReference type="OrthoDB" id="16820at2759"/>
<evidence type="ECO:0000313" key="7">
    <source>
        <dbReference type="EMBL" id="CAG8953109.1"/>
    </source>
</evidence>
<dbReference type="Proteomes" id="UP000696280">
    <property type="component" value="Unassembled WGS sequence"/>
</dbReference>
<feature type="domain" description="FAD-binding" evidence="6">
    <location>
        <begin position="17"/>
        <end position="178"/>
    </location>
</feature>
<dbReference type="SUPFAM" id="SSF51905">
    <property type="entry name" value="FAD/NAD(P)-binding domain"/>
    <property type="match status" value="1"/>
</dbReference>
<dbReference type="EMBL" id="CAJVRL010000049">
    <property type="protein sequence ID" value="CAG8953109.1"/>
    <property type="molecule type" value="Genomic_DNA"/>
</dbReference>
<evidence type="ECO:0000256" key="1">
    <source>
        <dbReference type="ARBA" id="ARBA00007992"/>
    </source>
</evidence>
<dbReference type="PANTHER" id="PTHR13789:SF311">
    <property type="entry name" value="HYDROXYLASE, PUTATIVE (AFU_ORTHOLOGUE AFUA_5G10180)-RELATED"/>
    <property type="match status" value="1"/>
</dbReference>
<name>A0A9N9KTD4_9HELO</name>
<dbReference type="GO" id="GO:0004497">
    <property type="term" value="F:monooxygenase activity"/>
    <property type="evidence" value="ECO:0007669"/>
    <property type="project" value="UniProtKB-KW"/>
</dbReference>
<dbReference type="PRINTS" id="PR00420">
    <property type="entry name" value="RNGMNOXGNASE"/>
</dbReference>
<keyword evidence="2" id="KW-0285">Flavoprotein</keyword>
<dbReference type="PANTHER" id="PTHR13789">
    <property type="entry name" value="MONOOXYGENASE"/>
    <property type="match status" value="1"/>
</dbReference>
<dbReference type="Gene3D" id="3.50.50.60">
    <property type="entry name" value="FAD/NAD(P)-binding domain"/>
    <property type="match status" value="1"/>
</dbReference>
<keyword evidence="8" id="KW-1185">Reference proteome</keyword>
<dbReference type="GO" id="GO:0071949">
    <property type="term" value="F:FAD binding"/>
    <property type="evidence" value="ECO:0007669"/>
    <property type="project" value="InterPro"/>
</dbReference>
<accession>A0A9N9KTD4</accession>
<evidence type="ECO:0000313" key="8">
    <source>
        <dbReference type="Proteomes" id="UP000696280"/>
    </source>
</evidence>
<proteinExistence type="inferred from homology"/>
<dbReference type="InterPro" id="IPR002938">
    <property type="entry name" value="FAD-bd"/>
</dbReference>
<evidence type="ECO:0000256" key="5">
    <source>
        <dbReference type="ARBA" id="ARBA00023033"/>
    </source>
</evidence>
<organism evidence="7 8">
    <name type="scientific">Hymenoscyphus fraxineus</name>
    <dbReference type="NCBI Taxonomy" id="746836"/>
    <lineage>
        <taxon>Eukaryota</taxon>
        <taxon>Fungi</taxon>
        <taxon>Dikarya</taxon>
        <taxon>Ascomycota</taxon>
        <taxon>Pezizomycotina</taxon>
        <taxon>Leotiomycetes</taxon>
        <taxon>Helotiales</taxon>
        <taxon>Helotiaceae</taxon>
        <taxon>Hymenoscyphus</taxon>
    </lineage>
</organism>
<evidence type="ECO:0000259" key="6">
    <source>
        <dbReference type="Pfam" id="PF01494"/>
    </source>
</evidence>
<reference evidence="7" key="1">
    <citation type="submission" date="2021-07" db="EMBL/GenBank/DDBJ databases">
        <authorList>
            <person name="Durling M."/>
        </authorList>
    </citation>
    <scope>NUCLEOTIDE SEQUENCE</scope>
</reference>
<protein>
    <recommendedName>
        <fullName evidence="6">FAD-binding domain-containing protein</fullName>
    </recommendedName>
</protein>
<dbReference type="Pfam" id="PF01494">
    <property type="entry name" value="FAD_binding_3"/>
    <property type="match status" value="2"/>
</dbReference>
<keyword evidence="5" id="KW-0503">Monooxygenase</keyword>
<comment type="caution">
    <text evidence="7">The sequence shown here is derived from an EMBL/GenBank/DDBJ whole genome shotgun (WGS) entry which is preliminary data.</text>
</comment>